<organism evidence="2 3">
    <name type="scientific">Seongchinamella unica</name>
    <dbReference type="NCBI Taxonomy" id="2547392"/>
    <lineage>
        <taxon>Bacteria</taxon>
        <taxon>Pseudomonadati</taxon>
        <taxon>Pseudomonadota</taxon>
        <taxon>Gammaproteobacteria</taxon>
        <taxon>Cellvibrionales</taxon>
        <taxon>Halieaceae</taxon>
        <taxon>Seongchinamella</taxon>
    </lineage>
</organism>
<dbReference type="Proteomes" id="UP000295554">
    <property type="component" value="Unassembled WGS sequence"/>
</dbReference>
<dbReference type="Gene3D" id="2.60.120.10">
    <property type="entry name" value="Jelly Rolls"/>
    <property type="match status" value="1"/>
</dbReference>
<evidence type="ECO:0000313" key="3">
    <source>
        <dbReference type="Proteomes" id="UP000295554"/>
    </source>
</evidence>
<name>A0A4R5LQ96_9GAMM</name>
<protein>
    <submittedName>
        <fullName evidence="2">Cupin domain-containing protein</fullName>
    </submittedName>
</protein>
<dbReference type="InterPro" id="IPR014710">
    <property type="entry name" value="RmlC-like_jellyroll"/>
</dbReference>
<feature type="domain" description="Cupin type-2" evidence="1">
    <location>
        <begin position="46"/>
        <end position="101"/>
    </location>
</feature>
<dbReference type="OrthoDB" id="9798585at2"/>
<gene>
    <name evidence="2" type="ORF">E2F43_13420</name>
</gene>
<dbReference type="EMBL" id="SMSE01000003">
    <property type="protein sequence ID" value="TDG12586.1"/>
    <property type="molecule type" value="Genomic_DNA"/>
</dbReference>
<dbReference type="AlphaFoldDB" id="A0A4R5LQ96"/>
<dbReference type="InterPro" id="IPR013096">
    <property type="entry name" value="Cupin_2"/>
</dbReference>
<evidence type="ECO:0000313" key="2">
    <source>
        <dbReference type="EMBL" id="TDG12586.1"/>
    </source>
</evidence>
<dbReference type="Pfam" id="PF07883">
    <property type="entry name" value="Cupin_2"/>
    <property type="match status" value="1"/>
</dbReference>
<dbReference type="CDD" id="cd06981">
    <property type="entry name" value="cupin_reut_a1446"/>
    <property type="match status" value="1"/>
</dbReference>
<reference evidence="2 3" key="1">
    <citation type="submission" date="2019-03" db="EMBL/GenBank/DDBJ databases">
        <title>Seongchinamella monodicae gen. nov., sp. nov., a novel member of the Gammaproteobacteria isolated from a tidal mudflat of beach.</title>
        <authorList>
            <person name="Yang H.G."/>
            <person name="Kang J.W."/>
            <person name="Lee S.D."/>
        </authorList>
    </citation>
    <scope>NUCLEOTIDE SEQUENCE [LARGE SCALE GENOMIC DNA]</scope>
    <source>
        <strain evidence="2 3">GH4-78</strain>
    </source>
</reference>
<evidence type="ECO:0000259" key="1">
    <source>
        <dbReference type="Pfam" id="PF07883"/>
    </source>
</evidence>
<accession>A0A4R5LQ96</accession>
<proteinExistence type="predicted"/>
<sequence length="103" mass="11671">MKNILEAIPATLAQELFEDIVSSDQVRIERIVSRGHSSPAQGWYDQAQSEWVMVVRGRAVIAYPDKPPITLGEGDYVTIAAHEKHRVEWTAPDEDTIWLAVHY</sequence>
<keyword evidence="3" id="KW-1185">Reference proteome</keyword>
<dbReference type="SUPFAM" id="SSF51182">
    <property type="entry name" value="RmlC-like cupins"/>
    <property type="match status" value="1"/>
</dbReference>
<dbReference type="RefSeq" id="WP_133213511.1">
    <property type="nucleotide sequence ID" value="NZ_SMSE01000003.1"/>
</dbReference>
<comment type="caution">
    <text evidence="2">The sequence shown here is derived from an EMBL/GenBank/DDBJ whole genome shotgun (WGS) entry which is preliminary data.</text>
</comment>
<dbReference type="InterPro" id="IPR011051">
    <property type="entry name" value="RmlC_Cupin_sf"/>
</dbReference>